<organism evidence="2 3">
    <name type="scientific">Candidatus Limousia pullorum</name>
    <dbReference type="NCBI Taxonomy" id="2840860"/>
    <lineage>
        <taxon>Bacteria</taxon>
        <taxon>Bacillati</taxon>
        <taxon>Bacillota</taxon>
        <taxon>Clostridia</taxon>
        <taxon>Eubacteriales</taxon>
        <taxon>Oscillospiraceae</taxon>
        <taxon>Oscillospiraceae incertae sedis</taxon>
        <taxon>Candidatus Limousia</taxon>
    </lineage>
</organism>
<gene>
    <name evidence="2" type="ORF">IAD22_04660</name>
</gene>
<dbReference type="AlphaFoldDB" id="A0A9D1S7M5"/>
<dbReference type="NCBIfam" id="NF006161">
    <property type="entry name" value="PRK08305.1"/>
    <property type="match status" value="1"/>
</dbReference>
<protein>
    <submittedName>
        <fullName evidence="2">Dipicolinate synthase subunit B</fullName>
    </submittedName>
</protein>
<evidence type="ECO:0000313" key="3">
    <source>
        <dbReference type="Proteomes" id="UP000824118"/>
    </source>
</evidence>
<dbReference type="InterPro" id="IPR003382">
    <property type="entry name" value="Flavoprotein"/>
</dbReference>
<dbReference type="Gene3D" id="3.40.50.1950">
    <property type="entry name" value="Flavin prenyltransferase-like"/>
    <property type="match status" value="1"/>
</dbReference>
<dbReference type="GO" id="GO:0003824">
    <property type="term" value="F:catalytic activity"/>
    <property type="evidence" value="ECO:0007669"/>
    <property type="project" value="InterPro"/>
</dbReference>
<sequence>MKKATVGFAFCGSYCTFSKVLKQFELLSKLGYDLIPIMSENAYSTDTRFGKAKDFADKIEGISGKKIISTISGAEPIGPKKMCDILVVAPCTGNTLAKLSNGITDTSVTMAVKSHLRIQRPVLLAPATNDALGSSAQNIGRLFNVKNIYFVPMAQDDCVNKPNSLVADFNLLPEALEEALNRRQIQPLFKVC</sequence>
<accession>A0A9D1S7M5</accession>
<evidence type="ECO:0000259" key="1">
    <source>
        <dbReference type="Pfam" id="PF02441"/>
    </source>
</evidence>
<name>A0A9D1S7M5_9FIRM</name>
<proteinExistence type="predicted"/>
<feature type="domain" description="Flavoprotein" evidence="1">
    <location>
        <begin position="6"/>
        <end position="165"/>
    </location>
</feature>
<reference evidence="2" key="1">
    <citation type="submission" date="2020-10" db="EMBL/GenBank/DDBJ databases">
        <authorList>
            <person name="Gilroy R."/>
        </authorList>
    </citation>
    <scope>NUCLEOTIDE SEQUENCE</scope>
    <source>
        <strain evidence="2">ChiGjej1B1-1684</strain>
    </source>
</reference>
<dbReference type="SUPFAM" id="SSF52507">
    <property type="entry name" value="Homo-oligomeric flavin-containing Cys decarboxylases, HFCD"/>
    <property type="match status" value="1"/>
</dbReference>
<dbReference type="EMBL" id="DVNG01000067">
    <property type="protein sequence ID" value="HIU50284.1"/>
    <property type="molecule type" value="Genomic_DNA"/>
</dbReference>
<dbReference type="Proteomes" id="UP000824118">
    <property type="component" value="Unassembled WGS sequence"/>
</dbReference>
<dbReference type="InterPro" id="IPR036551">
    <property type="entry name" value="Flavin_trans-like"/>
</dbReference>
<dbReference type="InterPro" id="IPR014214">
    <property type="entry name" value="Dipicolinic_acid_synth_B"/>
</dbReference>
<comment type="caution">
    <text evidence="2">The sequence shown here is derived from an EMBL/GenBank/DDBJ whole genome shotgun (WGS) entry which is preliminary data.</text>
</comment>
<reference evidence="2" key="2">
    <citation type="journal article" date="2021" name="PeerJ">
        <title>Extensive microbial diversity within the chicken gut microbiome revealed by metagenomics and culture.</title>
        <authorList>
            <person name="Gilroy R."/>
            <person name="Ravi A."/>
            <person name="Getino M."/>
            <person name="Pursley I."/>
            <person name="Horton D.L."/>
            <person name="Alikhan N.F."/>
            <person name="Baker D."/>
            <person name="Gharbi K."/>
            <person name="Hall N."/>
            <person name="Watson M."/>
            <person name="Adriaenssens E.M."/>
            <person name="Foster-Nyarko E."/>
            <person name="Jarju S."/>
            <person name="Secka A."/>
            <person name="Antonio M."/>
            <person name="Oren A."/>
            <person name="Chaudhuri R.R."/>
            <person name="La Ragione R."/>
            <person name="Hildebrand F."/>
            <person name="Pallen M.J."/>
        </authorList>
    </citation>
    <scope>NUCLEOTIDE SEQUENCE</scope>
    <source>
        <strain evidence="2">ChiGjej1B1-1684</strain>
    </source>
</reference>
<dbReference type="Pfam" id="PF02441">
    <property type="entry name" value="Flavoprotein"/>
    <property type="match status" value="1"/>
</dbReference>
<dbReference type="NCBIfam" id="TIGR02852">
    <property type="entry name" value="spore_dpaB"/>
    <property type="match status" value="1"/>
</dbReference>
<evidence type="ECO:0000313" key="2">
    <source>
        <dbReference type="EMBL" id="HIU50284.1"/>
    </source>
</evidence>